<gene>
    <name evidence="4" type="ORF">E1283_34590</name>
</gene>
<dbReference type="AlphaFoldDB" id="A0A4R4SJD5"/>
<dbReference type="InterPro" id="IPR000620">
    <property type="entry name" value="EamA_dom"/>
</dbReference>
<accession>A0A4R4SJD5</accession>
<protein>
    <recommendedName>
        <fullName evidence="3">EamA domain-containing protein</fullName>
    </recommendedName>
</protein>
<evidence type="ECO:0000313" key="4">
    <source>
        <dbReference type="EMBL" id="TDC62142.1"/>
    </source>
</evidence>
<feature type="transmembrane region" description="Helical" evidence="2">
    <location>
        <begin position="205"/>
        <end position="223"/>
    </location>
</feature>
<sequence length="289" mass="29854">MKSSTAVLAVALCTACSGIVTLIVAGLTLPPTVIAFWRVAIAAATLAVLLPLSGRRRLLRYPGRVILVPGVLLAVQWGLSFAALQHTSIISAVLMTSTAPVMIAVLAPLLLRERPGPLSLTALPLAVAATALIVTRGEQGGELRPVGLALGAGSALAYALLVIYLKRYTDDVDPTTLVFYETFVAALVLSPTYLLARPVVTQSELARLALLGVVLTACLGIAYQSAMRRVTALEVGVLSYVEPGATALLAVTLRGEPLTPEIVVGGAVIFFAGGLVTLGNLRGGELGSP</sequence>
<keyword evidence="5" id="KW-1185">Reference proteome</keyword>
<name>A0A4R4SJD5_9ACTN</name>
<dbReference type="RefSeq" id="WP_132822128.1">
    <property type="nucleotide sequence ID" value="NZ_SMKI01000679.1"/>
</dbReference>
<dbReference type="EMBL" id="SMKI01000679">
    <property type="protein sequence ID" value="TDC62142.1"/>
    <property type="molecule type" value="Genomic_DNA"/>
</dbReference>
<proteinExistence type="inferred from homology"/>
<feature type="transmembrane region" description="Helical" evidence="2">
    <location>
        <begin position="146"/>
        <end position="165"/>
    </location>
</feature>
<keyword evidence="2" id="KW-1133">Transmembrane helix</keyword>
<organism evidence="4 5">
    <name type="scientific">Streptomyces hainanensis</name>
    <dbReference type="NCBI Taxonomy" id="402648"/>
    <lineage>
        <taxon>Bacteria</taxon>
        <taxon>Bacillati</taxon>
        <taxon>Actinomycetota</taxon>
        <taxon>Actinomycetes</taxon>
        <taxon>Kitasatosporales</taxon>
        <taxon>Streptomycetaceae</taxon>
        <taxon>Streptomyces</taxon>
    </lineage>
</organism>
<evidence type="ECO:0000259" key="3">
    <source>
        <dbReference type="Pfam" id="PF00892"/>
    </source>
</evidence>
<dbReference type="SUPFAM" id="SSF103481">
    <property type="entry name" value="Multidrug resistance efflux transporter EmrE"/>
    <property type="match status" value="2"/>
</dbReference>
<feature type="transmembrane region" description="Helical" evidence="2">
    <location>
        <begin position="230"/>
        <end position="250"/>
    </location>
</feature>
<keyword evidence="2" id="KW-0472">Membrane</keyword>
<evidence type="ECO:0000256" key="1">
    <source>
        <dbReference type="ARBA" id="ARBA00007362"/>
    </source>
</evidence>
<feature type="transmembrane region" description="Helical" evidence="2">
    <location>
        <begin position="177"/>
        <end position="199"/>
    </location>
</feature>
<dbReference type="InterPro" id="IPR037185">
    <property type="entry name" value="EmrE-like"/>
</dbReference>
<dbReference type="GO" id="GO:0016020">
    <property type="term" value="C:membrane"/>
    <property type="evidence" value="ECO:0007669"/>
    <property type="project" value="InterPro"/>
</dbReference>
<feature type="transmembrane region" description="Helical" evidence="2">
    <location>
        <begin position="262"/>
        <end position="281"/>
    </location>
</feature>
<keyword evidence="2" id="KW-0812">Transmembrane</keyword>
<feature type="transmembrane region" description="Helical" evidence="2">
    <location>
        <begin position="35"/>
        <end position="53"/>
    </location>
</feature>
<evidence type="ECO:0000313" key="5">
    <source>
        <dbReference type="Proteomes" id="UP000295345"/>
    </source>
</evidence>
<comment type="caution">
    <text evidence="4">The sequence shown here is derived from an EMBL/GenBank/DDBJ whole genome shotgun (WGS) entry which is preliminary data.</text>
</comment>
<reference evidence="4 5" key="1">
    <citation type="submission" date="2019-03" db="EMBL/GenBank/DDBJ databases">
        <title>Draft genome sequences of novel Actinobacteria.</title>
        <authorList>
            <person name="Sahin N."/>
            <person name="Ay H."/>
            <person name="Saygin H."/>
        </authorList>
    </citation>
    <scope>NUCLEOTIDE SEQUENCE [LARGE SCALE GENOMIC DNA]</scope>
    <source>
        <strain evidence="4 5">DSM 41900</strain>
    </source>
</reference>
<dbReference type="Proteomes" id="UP000295345">
    <property type="component" value="Unassembled WGS sequence"/>
</dbReference>
<dbReference type="PANTHER" id="PTHR22911">
    <property type="entry name" value="ACYL-MALONYL CONDENSING ENZYME-RELATED"/>
    <property type="match status" value="1"/>
</dbReference>
<feature type="transmembrane region" description="Helical" evidence="2">
    <location>
        <begin position="65"/>
        <end position="83"/>
    </location>
</feature>
<dbReference type="OrthoDB" id="3182968at2"/>
<feature type="transmembrane region" description="Helical" evidence="2">
    <location>
        <begin position="118"/>
        <end position="134"/>
    </location>
</feature>
<dbReference type="Pfam" id="PF00892">
    <property type="entry name" value="EamA"/>
    <property type="match status" value="2"/>
</dbReference>
<feature type="transmembrane region" description="Helical" evidence="2">
    <location>
        <begin position="89"/>
        <end position="111"/>
    </location>
</feature>
<feature type="domain" description="EamA" evidence="3">
    <location>
        <begin position="7"/>
        <end position="135"/>
    </location>
</feature>
<evidence type="ECO:0000256" key="2">
    <source>
        <dbReference type="SAM" id="Phobius"/>
    </source>
</evidence>
<feature type="domain" description="EamA" evidence="3">
    <location>
        <begin position="147"/>
        <end position="273"/>
    </location>
</feature>
<comment type="similarity">
    <text evidence="1">Belongs to the EamA transporter family.</text>
</comment>
<feature type="non-terminal residue" evidence="4">
    <location>
        <position position="289"/>
    </location>
</feature>